<evidence type="ECO:0000313" key="2">
    <source>
        <dbReference type="Proteomes" id="UP000054826"/>
    </source>
</evidence>
<proteinExistence type="predicted"/>
<feature type="non-terminal residue" evidence="1">
    <location>
        <position position="77"/>
    </location>
</feature>
<dbReference type="AlphaFoldDB" id="A0A0V1J6P9"/>
<feature type="non-terminal residue" evidence="1">
    <location>
        <position position="1"/>
    </location>
</feature>
<accession>A0A0V1J6P9</accession>
<dbReference type="EMBL" id="JYDV01000130">
    <property type="protein sequence ID" value="KRZ30325.1"/>
    <property type="molecule type" value="Genomic_DNA"/>
</dbReference>
<comment type="caution">
    <text evidence="1">The sequence shown here is derived from an EMBL/GenBank/DDBJ whole genome shotgun (WGS) entry which is preliminary data.</text>
</comment>
<evidence type="ECO:0000313" key="1">
    <source>
        <dbReference type="EMBL" id="KRZ30325.1"/>
    </source>
</evidence>
<dbReference type="Proteomes" id="UP000054826">
    <property type="component" value="Unassembled WGS sequence"/>
</dbReference>
<reference evidence="1 2" key="1">
    <citation type="submission" date="2015-01" db="EMBL/GenBank/DDBJ databases">
        <title>Evolution of Trichinella species and genotypes.</title>
        <authorList>
            <person name="Korhonen P.K."/>
            <person name="Edoardo P."/>
            <person name="Giuseppe L.R."/>
            <person name="Gasser R.B."/>
        </authorList>
    </citation>
    <scope>NUCLEOTIDE SEQUENCE [LARGE SCALE GENOMIC DNA]</scope>
    <source>
        <strain evidence="1">ISS176</strain>
    </source>
</reference>
<gene>
    <name evidence="1" type="ORF">T4C_2096</name>
</gene>
<protein>
    <submittedName>
        <fullName evidence="1">Uncharacterized protein</fullName>
    </submittedName>
</protein>
<organism evidence="1 2">
    <name type="scientific">Trichinella pseudospiralis</name>
    <name type="common">Parasitic roundworm</name>
    <dbReference type="NCBI Taxonomy" id="6337"/>
    <lineage>
        <taxon>Eukaryota</taxon>
        <taxon>Metazoa</taxon>
        <taxon>Ecdysozoa</taxon>
        <taxon>Nematoda</taxon>
        <taxon>Enoplea</taxon>
        <taxon>Dorylaimia</taxon>
        <taxon>Trichinellida</taxon>
        <taxon>Trichinellidae</taxon>
        <taxon>Trichinella</taxon>
    </lineage>
</organism>
<name>A0A0V1J6P9_TRIPS</name>
<sequence length="77" mass="8879">LAFGVNKNHHVFHTKLSLSISTARDCFLGHSNINNEITPLFQQLLHFFVISFQLSISYKSYGYSSKCQNTQLLHYET</sequence>